<evidence type="ECO:0000313" key="2">
    <source>
        <dbReference type="EMBL" id="GJN05103.1"/>
    </source>
</evidence>
<evidence type="ECO:0000256" key="1">
    <source>
        <dbReference type="SAM" id="MobiDB-lite"/>
    </source>
</evidence>
<dbReference type="EMBL" id="BQKI01000011">
    <property type="protein sequence ID" value="GJN05103.1"/>
    <property type="molecule type" value="Genomic_DNA"/>
</dbReference>
<sequence length="115" mass="12477">MKTASPSPLFSSNTSPSAGTLLFHRRRRRPLASPRLSPHQFWESSDWSASETRLPLPAPTWVGVKMTVWEPDSDPVNLEEGAAGKEKAAAATTRASAVDPDRPFMSGAYSLSLLP</sequence>
<reference evidence="2" key="2">
    <citation type="submission" date="2021-12" db="EMBL/GenBank/DDBJ databases">
        <title>Resequencing data analysis of finger millet.</title>
        <authorList>
            <person name="Hatakeyama M."/>
            <person name="Aluri S."/>
            <person name="Balachadran M.T."/>
            <person name="Sivarajan S.R."/>
            <person name="Poveda L."/>
            <person name="Shimizu-Inatsugi R."/>
            <person name="Schlapbach R."/>
            <person name="Sreeman S.M."/>
            <person name="Shimizu K.K."/>
        </authorList>
    </citation>
    <scope>NUCLEOTIDE SEQUENCE</scope>
</reference>
<name>A0AAV5D3Y7_ELECO</name>
<protein>
    <submittedName>
        <fullName evidence="2">Uncharacterized protein</fullName>
    </submittedName>
</protein>
<proteinExistence type="predicted"/>
<feature type="region of interest" description="Disordered" evidence="1">
    <location>
        <begin position="1"/>
        <end position="26"/>
    </location>
</feature>
<gene>
    <name evidence="2" type="primary">ga22705</name>
    <name evidence="2" type="ORF">PR202_ga22705</name>
</gene>
<feature type="compositionally biased region" description="Polar residues" evidence="1">
    <location>
        <begin position="42"/>
        <end position="51"/>
    </location>
</feature>
<dbReference type="Proteomes" id="UP001054889">
    <property type="component" value="Unassembled WGS sequence"/>
</dbReference>
<dbReference type="AlphaFoldDB" id="A0AAV5D3Y7"/>
<reference evidence="2" key="1">
    <citation type="journal article" date="2018" name="DNA Res.">
        <title>Multiple hybrid de novo genome assembly of finger millet, an orphan allotetraploid crop.</title>
        <authorList>
            <person name="Hatakeyama M."/>
            <person name="Aluri S."/>
            <person name="Balachadran M.T."/>
            <person name="Sivarajan S.R."/>
            <person name="Patrignani A."/>
            <person name="Gruter S."/>
            <person name="Poveda L."/>
            <person name="Shimizu-Inatsugi R."/>
            <person name="Baeten J."/>
            <person name="Francoijs K.J."/>
            <person name="Nataraja K.N."/>
            <person name="Reddy Y.A.N."/>
            <person name="Phadnis S."/>
            <person name="Ravikumar R.L."/>
            <person name="Schlapbach R."/>
            <person name="Sreeman S.M."/>
            <person name="Shimizu K.K."/>
        </authorList>
    </citation>
    <scope>NUCLEOTIDE SEQUENCE</scope>
</reference>
<feature type="region of interest" description="Disordered" evidence="1">
    <location>
        <begin position="75"/>
        <end position="99"/>
    </location>
</feature>
<comment type="caution">
    <text evidence="2">The sequence shown here is derived from an EMBL/GenBank/DDBJ whole genome shotgun (WGS) entry which is preliminary data.</text>
</comment>
<accession>A0AAV5D3Y7</accession>
<keyword evidence="3" id="KW-1185">Reference proteome</keyword>
<organism evidence="2 3">
    <name type="scientific">Eleusine coracana subsp. coracana</name>
    <dbReference type="NCBI Taxonomy" id="191504"/>
    <lineage>
        <taxon>Eukaryota</taxon>
        <taxon>Viridiplantae</taxon>
        <taxon>Streptophyta</taxon>
        <taxon>Embryophyta</taxon>
        <taxon>Tracheophyta</taxon>
        <taxon>Spermatophyta</taxon>
        <taxon>Magnoliopsida</taxon>
        <taxon>Liliopsida</taxon>
        <taxon>Poales</taxon>
        <taxon>Poaceae</taxon>
        <taxon>PACMAD clade</taxon>
        <taxon>Chloridoideae</taxon>
        <taxon>Cynodonteae</taxon>
        <taxon>Eleusininae</taxon>
        <taxon>Eleusine</taxon>
    </lineage>
</organism>
<evidence type="ECO:0000313" key="3">
    <source>
        <dbReference type="Proteomes" id="UP001054889"/>
    </source>
</evidence>
<feature type="region of interest" description="Disordered" evidence="1">
    <location>
        <begin position="32"/>
        <end position="51"/>
    </location>
</feature>
<feature type="compositionally biased region" description="Polar residues" evidence="1">
    <location>
        <begin position="1"/>
        <end position="18"/>
    </location>
</feature>